<sequence length="39" mass="4308">MFISLEGNSIGRIEKFAVSGPEYVQLLAHIPARYLSGSR</sequence>
<evidence type="ECO:0000313" key="2">
    <source>
        <dbReference type="Proteomes" id="UP000003340"/>
    </source>
</evidence>
<gene>
    <name evidence="1" type="ORF">CLOSTMETH_02640</name>
</gene>
<keyword evidence="2" id="KW-1185">Reference proteome</keyword>
<accession>C0EFJ8</accession>
<dbReference type="HOGENOM" id="CLU_3307448_0_0_9"/>
<reference evidence="1 2" key="1">
    <citation type="submission" date="2009-01" db="EMBL/GenBank/DDBJ databases">
        <authorList>
            <person name="Fulton L."/>
            <person name="Clifton S."/>
            <person name="Fulton B."/>
            <person name="Xu J."/>
            <person name="Minx P."/>
            <person name="Pepin K.H."/>
            <person name="Johnson M."/>
            <person name="Bhonagiri V."/>
            <person name="Nash W.E."/>
            <person name="Mardis E.R."/>
            <person name="Wilson R.K."/>
        </authorList>
    </citation>
    <scope>NUCLEOTIDE SEQUENCE [LARGE SCALE GENOMIC DNA]</scope>
    <source>
        <strain evidence="1 2">DSM 5476</strain>
    </source>
</reference>
<reference evidence="1 2" key="2">
    <citation type="submission" date="2009-02" db="EMBL/GenBank/DDBJ databases">
        <title>Draft genome sequence of Clostridium methylpentosum (DSM 5476).</title>
        <authorList>
            <person name="Sudarsanam P."/>
            <person name="Ley R."/>
            <person name="Guruge J."/>
            <person name="Turnbaugh P.J."/>
            <person name="Mahowald M."/>
            <person name="Liep D."/>
            <person name="Gordon J."/>
        </authorList>
    </citation>
    <scope>NUCLEOTIDE SEQUENCE [LARGE SCALE GENOMIC DNA]</scope>
    <source>
        <strain evidence="1 2">DSM 5476</strain>
    </source>
</reference>
<dbReference type="STRING" id="537013.CLOSTMETH_02640"/>
<dbReference type="Proteomes" id="UP000003340">
    <property type="component" value="Unassembled WGS sequence"/>
</dbReference>
<dbReference type="AlphaFoldDB" id="C0EFJ8"/>
<dbReference type="EMBL" id="ACEC01000093">
    <property type="protein sequence ID" value="EEG29627.1"/>
    <property type="molecule type" value="Genomic_DNA"/>
</dbReference>
<proteinExistence type="predicted"/>
<organism evidence="1 2">
    <name type="scientific">[Clostridium] methylpentosum DSM 5476</name>
    <dbReference type="NCBI Taxonomy" id="537013"/>
    <lineage>
        <taxon>Bacteria</taxon>
        <taxon>Bacillati</taxon>
        <taxon>Bacillota</taxon>
        <taxon>Clostridia</taxon>
        <taxon>Eubacteriales</taxon>
        <taxon>Oscillospiraceae</taxon>
        <taxon>Oscillospiraceae incertae sedis</taxon>
    </lineage>
</organism>
<evidence type="ECO:0000313" key="1">
    <source>
        <dbReference type="EMBL" id="EEG29627.1"/>
    </source>
</evidence>
<protein>
    <submittedName>
        <fullName evidence="1">Uncharacterized protein</fullName>
    </submittedName>
</protein>
<name>C0EFJ8_9FIRM</name>
<comment type="caution">
    <text evidence="1">The sequence shown here is derived from an EMBL/GenBank/DDBJ whole genome shotgun (WGS) entry which is preliminary data.</text>
</comment>